<keyword evidence="5" id="KW-1185">Reference proteome</keyword>
<comment type="caution">
    <text evidence="4">The sequence shown here is derived from an EMBL/GenBank/DDBJ whole genome shotgun (WGS) entry which is preliminary data.</text>
</comment>
<sequence>MKKNTKFSAYGLTAIAIAASLTLAACGGGGGSGSPSTSGTGSSGSTSGTSPTTPAAVTGTLTTPQYAANSAQLAAFTLLNQYRQECGFPALQENTELDQAAQAHAKYMGLNNAVSDSEASGNAGFTGASYIARAVAAGLPSTVNGTGVSAAYYTNSTLAESQYGSNMITTWLAGVYHSGAVFYPSGIVGIGEYETQYNGYPDAWGSMSLLNTATQTMSSTPLTFPCQGTTGIAYSGAGETPTPPNVSNTGWGTPVVVMGNSGDAIVLQTASMTGPAGSVTLQVLNSSTDPNKEIGAYEAVAYPTSPLSPNTQYSVSLTGTVNGTAFSRSFTFTTGNVAG</sequence>
<dbReference type="SUPFAM" id="SSF55797">
    <property type="entry name" value="PR-1-like"/>
    <property type="match status" value="1"/>
</dbReference>
<feature type="compositionally biased region" description="Low complexity" evidence="1">
    <location>
        <begin position="34"/>
        <end position="58"/>
    </location>
</feature>
<feature type="domain" description="SCP" evidence="3">
    <location>
        <begin position="77"/>
        <end position="147"/>
    </location>
</feature>
<dbReference type="PROSITE" id="PS51257">
    <property type="entry name" value="PROKAR_LIPOPROTEIN"/>
    <property type="match status" value="1"/>
</dbReference>
<accession>A0A848IN01</accession>
<dbReference type="AlphaFoldDB" id="A0A848IN01"/>
<name>A0A848IN01_9BURK</name>
<evidence type="ECO:0000313" key="5">
    <source>
        <dbReference type="Proteomes" id="UP000544134"/>
    </source>
</evidence>
<feature type="region of interest" description="Disordered" evidence="1">
    <location>
        <begin position="30"/>
        <end position="58"/>
    </location>
</feature>
<evidence type="ECO:0000259" key="3">
    <source>
        <dbReference type="Pfam" id="PF00188"/>
    </source>
</evidence>
<dbReference type="Gene3D" id="3.40.33.10">
    <property type="entry name" value="CAP"/>
    <property type="match status" value="1"/>
</dbReference>
<evidence type="ECO:0000313" key="4">
    <source>
        <dbReference type="EMBL" id="NMM03161.1"/>
    </source>
</evidence>
<dbReference type="Proteomes" id="UP000544134">
    <property type="component" value="Unassembled WGS sequence"/>
</dbReference>
<evidence type="ECO:0000256" key="1">
    <source>
        <dbReference type="SAM" id="MobiDB-lite"/>
    </source>
</evidence>
<keyword evidence="2" id="KW-0732">Signal</keyword>
<dbReference type="EMBL" id="JABBGJ010000049">
    <property type="protein sequence ID" value="NMM03161.1"/>
    <property type="molecule type" value="Genomic_DNA"/>
</dbReference>
<feature type="signal peptide" evidence="2">
    <location>
        <begin position="1"/>
        <end position="24"/>
    </location>
</feature>
<dbReference type="RefSeq" id="WP_169489913.1">
    <property type="nucleotide sequence ID" value="NZ_JABBGJ010000049.1"/>
</dbReference>
<dbReference type="Pfam" id="PF00188">
    <property type="entry name" value="CAP"/>
    <property type="match status" value="1"/>
</dbReference>
<proteinExistence type="predicted"/>
<protein>
    <submittedName>
        <fullName evidence="4">CAP domain-containing protein</fullName>
    </submittedName>
</protein>
<reference evidence="4 5" key="1">
    <citation type="submission" date="2020-04" db="EMBL/GenBank/DDBJ databases">
        <title>Paraburkholderia sp. RP-4-7 isolated from soil.</title>
        <authorList>
            <person name="Dahal R.H."/>
        </authorList>
    </citation>
    <scope>NUCLEOTIDE SEQUENCE [LARGE SCALE GENOMIC DNA]</scope>
    <source>
        <strain evidence="4 5">RP-4-7</strain>
    </source>
</reference>
<dbReference type="InterPro" id="IPR035940">
    <property type="entry name" value="CAP_sf"/>
</dbReference>
<organism evidence="4 5">
    <name type="scientific">Paraburkholderia polaris</name>
    <dbReference type="NCBI Taxonomy" id="2728848"/>
    <lineage>
        <taxon>Bacteria</taxon>
        <taxon>Pseudomonadati</taxon>
        <taxon>Pseudomonadota</taxon>
        <taxon>Betaproteobacteria</taxon>
        <taxon>Burkholderiales</taxon>
        <taxon>Burkholderiaceae</taxon>
        <taxon>Paraburkholderia</taxon>
    </lineage>
</organism>
<evidence type="ECO:0000256" key="2">
    <source>
        <dbReference type="SAM" id="SignalP"/>
    </source>
</evidence>
<dbReference type="InterPro" id="IPR014044">
    <property type="entry name" value="CAP_dom"/>
</dbReference>
<feature type="chain" id="PRO_5032948247" evidence="2">
    <location>
        <begin position="25"/>
        <end position="339"/>
    </location>
</feature>
<gene>
    <name evidence="4" type="ORF">HHL24_35315</name>
</gene>